<keyword evidence="4" id="KW-1185">Reference proteome</keyword>
<feature type="transmembrane region" description="Helical" evidence="2">
    <location>
        <begin position="116"/>
        <end position="138"/>
    </location>
</feature>
<sequence>MTTVPLTAAPGDNATTSVPDVDDAASPPSASADAPLTPSVGIVELSERVVASVLTRFPWLYRAGNILLAALAVVCLVAVATRLSALPLIPLPLFALAWYFLRFLRAAETRRLQLRWALLTALATMVGFWLISVVARWVSS</sequence>
<evidence type="ECO:0000256" key="2">
    <source>
        <dbReference type="SAM" id="Phobius"/>
    </source>
</evidence>
<keyword evidence="2" id="KW-1133">Transmembrane helix</keyword>
<dbReference type="AlphaFoldDB" id="A0A9Y2IQE7"/>
<gene>
    <name evidence="3" type="ORF">QRX50_22165</name>
</gene>
<feature type="compositionally biased region" description="Low complexity" evidence="1">
    <location>
        <begin position="24"/>
        <end position="34"/>
    </location>
</feature>
<feature type="region of interest" description="Disordered" evidence="1">
    <location>
        <begin position="1"/>
        <end position="34"/>
    </location>
</feature>
<evidence type="ECO:0000256" key="1">
    <source>
        <dbReference type="SAM" id="MobiDB-lite"/>
    </source>
</evidence>
<proteinExistence type="predicted"/>
<keyword evidence="2" id="KW-0812">Transmembrane</keyword>
<protein>
    <submittedName>
        <fullName evidence="3">Uncharacterized protein</fullName>
    </submittedName>
</protein>
<name>A0A9Y2IQE7_9PSEU</name>
<organism evidence="3 4">
    <name type="scientific">Amycolatopsis carbonis</name>
    <dbReference type="NCBI Taxonomy" id="715471"/>
    <lineage>
        <taxon>Bacteria</taxon>
        <taxon>Bacillati</taxon>
        <taxon>Actinomycetota</taxon>
        <taxon>Actinomycetes</taxon>
        <taxon>Pseudonocardiales</taxon>
        <taxon>Pseudonocardiaceae</taxon>
        <taxon>Amycolatopsis</taxon>
    </lineage>
</organism>
<reference evidence="3 4" key="1">
    <citation type="submission" date="2023-06" db="EMBL/GenBank/DDBJ databases">
        <authorList>
            <person name="Oyuntsetseg B."/>
            <person name="Kim S.B."/>
        </authorList>
    </citation>
    <scope>NUCLEOTIDE SEQUENCE [LARGE SCALE GENOMIC DNA]</scope>
    <source>
        <strain evidence="3 4">2-15</strain>
    </source>
</reference>
<feature type="transmembrane region" description="Helical" evidence="2">
    <location>
        <begin position="85"/>
        <end position="104"/>
    </location>
</feature>
<dbReference type="RefSeq" id="WP_285973824.1">
    <property type="nucleotide sequence ID" value="NZ_CP127294.1"/>
</dbReference>
<evidence type="ECO:0000313" key="4">
    <source>
        <dbReference type="Proteomes" id="UP001236014"/>
    </source>
</evidence>
<feature type="transmembrane region" description="Helical" evidence="2">
    <location>
        <begin position="59"/>
        <end position="79"/>
    </location>
</feature>
<dbReference type="EMBL" id="CP127294">
    <property type="protein sequence ID" value="WIX83271.1"/>
    <property type="molecule type" value="Genomic_DNA"/>
</dbReference>
<keyword evidence="2" id="KW-0472">Membrane</keyword>
<dbReference type="Proteomes" id="UP001236014">
    <property type="component" value="Chromosome"/>
</dbReference>
<evidence type="ECO:0000313" key="3">
    <source>
        <dbReference type="EMBL" id="WIX83271.1"/>
    </source>
</evidence>
<dbReference type="KEGG" id="acab:QRX50_22165"/>
<accession>A0A9Y2IQE7</accession>